<evidence type="ECO:0000256" key="1">
    <source>
        <dbReference type="SAM" id="MobiDB-lite"/>
    </source>
</evidence>
<protein>
    <recommendedName>
        <fullName evidence="3">ARF GTPase-activating protein GIT1 C-terminal domain-containing protein</fullName>
    </recommendedName>
</protein>
<dbReference type="EMBL" id="CAAALY010000613">
    <property type="protein sequence ID" value="VEL06903.1"/>
    <property type="molecule type" value="Genomic_DNA"/>
</dbReference>
<evidence type="ECO:0000256" key="2">
    <source>
        <dbReference type="SAM" id="Phobius"/>
    </source>
</evidence>
<keyword evidence="5" id="KW-1185">Reference proteome</keyword>
<gene>
    <name evidence="4" type="ORF">PXEA_LOCUS343</name>
</gene>
<dbReference type="Proteomes" id="UP000784294">
    <property type="component" value="Unassembled WGS sequence"/>
</dbReference>
<name>A0A3S5AWJ3_9PLAT</name>
<keyword evidence="2" id="KW-0812">Transmembrane</keyword>
<dbReference type="Pfam" id="PF12205">
    <property type="entry name" value="GIT1_C"/>
    <property type="match status" value="1"/>
</dbReference>
<organism evidence="4 5">
    <name type="scientific">Protopolystoma xenopodis</name>
    <dbReference type="NCBI Taxonomy" id="117903"/>
    <lineage>
        <taxon>Eukaryota</taxon>
        <taxon>Metazoa</taxon>
        <taxon>Spiralia</taxon>
        <taxon>Lophotrochozoa</taxon>
        <taxon>Platyhelminthes</taxon>
        <taxon>Monogenea</taxon>
        <taxon>Polyopisthocotylea</taxon>
        <taxon>Polystomatidea</taxon>
        <taxon>Polystomatidae</taxon>
        <taxon>Protopolystoma</taxon>
    </lineage>
</organism>
<evidence type="ECO:0000313" key="4">
    <source>
        <dbReference type="EMBL" id="VEL06903.1"/>
    </source>
</evidence>
<keyword evidence="2" id="KW-1133">Transmembrane helix</keyword>
<evidence type="ECO:0000313" key="5">
    <source>
        <dbReference type="Proteomes" id="UP000784294"/>
    </source>
</evidence>
<dbReference type="AlphaFoldDB" id="A0A3S5AWJ3"/>
<sequence length="427" mass="44953">MDRKQHPVKTGYNAAPHVVTTFIASFDTSFLASIVYVSTYFVARSIGSRPEKDRAHPALKPKQRHASFRPEDQYISPNTTGSPSPAPLLVPSVTSATSISGAHLIHCSIPSCHTCAQLSPILSGVTTPSTRATVVTKTSGKPCSSELSRHAADISLSNDLIATGGNRATNAANAESSPINFETSSETSPSGVRPAKPGPLDSPRLAAGRMAPTAGSGAIGAGGRVPPRSWLTLVDIESPGGNRCPLRSDSGIEEVGEKCRAARTSGFLSEAGLQPAEAGRNALPAPPSSELVVRGVESTIVRIRSLLEIANGKRHGDFVYCSRLIHSAVHDIVNLFPASTTPSTNVTMNSTINTTVPPAVATALSGLVMASQRLRDHCERISFSSTISDTAGPCDLTLRPEVNVLIHFAHEIASSAKDILTYYQKHV</sequence>
<evidence type="ECO:0000259" key="3">
    <source>
        <dbReference type="Pfam" id="PF12205"/>
    </source>
</evidence>
<comment type="caution">
    <text evidence="4">The sequence shown here is derived from an EMBL/GenBank/DDBJ whole genome shotgun (WGS) entry which is preliminary data.</text>
</comment>
<proteinExistence type="predicted"/>
<feature type="transmembrane region" description="Helical" evidence="2">
    <location>
        <begin position="20"/>
        <end position="43"/>
    </location>
</feature>
<keyword evidence="2" id="KW-0472">Membrane</keyword>
<feature type="domain" description="ARF GTPase-activating protein GIT1 C-terminal" evidence="3">
    <location>
        <begin position="291"/>
        <end position="424"/>
    </location>
</feature>
<dbReference type="OrthoDB" id="5588096at2759"/>
<feature type="region of interest" description="Disordered" evidence="1">
    <location>
        <begin position="51"/>
        <end position="85"/>
    </location>
</feature>
<feature type="compositionally biased region" description="Basic residues" evidence="1">
    <location>
        <begin position="57"/>
        <end position="67"/>
    </location>
</feature>
<reference evidence="4" key="1">
    <citation type="submission" date="2018-11" db="EMBL/GenBank/DDBJ databases">
        <authorList>
            <consortium name="Pathogen Informatics"/>
        </authorList>
    </citation>
    <scope>NUCLEOTIDE SEQUENCE</scope>
</reference>
<feature type="region of interest" description="Disordered" evidence="1">
    <location>
        <begin position="170"/>
        <end position="223"/>
    </location>
</feature>
<accession>A0A3S5AWJ3</accession>
<dbReference type="Gene3D" id="1.20.120.330">
    <property type="entry name" value="Nucleotidyltransferases domain 2"/>
    <property type="match status" value="1"/>
</dbReference>
<feature type="compositionally biased region" description="Polar residues" evidence="1">
    <location>
        <begin position="175"/>
        <end position="190"/>
    </location>
</feature>
<dbReference type="InterPro" id="IPR022018">
    <property type="entry name" value="GIT1_C"/>
</dbReference>